<feature type="region of interest" description="Disordered" evidence="1">
    <location>
        <begin position="415"/>
        <end position="435"/>
    </location>
</feature>
<gene>
    <name evidence="3" type="ORF">Uis4E_1009</name>
</gene>
<name>A0A2N5J3T5_9BIFI</name>
<feature type="compositionally biased region" description="Low complexity" evidence="1">
    <location>
        <begin position="588"/>
        <end position="609"/>
    </location>
</feature>
<dbReference type="AlphaFoldDB" id="A0A2N5J3T5"/>
<evidence type="ECO:0000313" key="4">
    <source>
        <dbReference type="Proteomes" id="UP000235034"/>
    </source>
</evidence>
<sequence>MKPQLGDTLFNRYTLVTLLRDEPGVQAWKANDRVLAHDCQLFVLTDPSTLEDVSSLATQLGRKNGITPVLQFRKSGEAAVLVTRIETGLSLTEYLNGPASGTISFEAMRSIIGETAAVATALETPRLSTDTIRVSVQGVEIADAPLSGLLAEPTKAPESIQGEQLAIRQLASVLYALLTRRPSSPDTTYDLASLGEIPGEFRVILSRGLELAKEDGSHGEPMLTLSELTALLGEYKPLTDLTDQDIALPSDAGAGSISTAQVRAIDGDTLVELPDTVVTTEKLPDLTINRALTEAEAARHAERVVAEQNKQTFAEMQADFDSYSPSVLGASAGDQPGRLSAEAASRLTRMPDLPERPAAAGDAGYQGDDLFHEFSFQTQALPTASGANPGEETTRIPVFVDPNMATEAIDVSSVRQEMQSAKPSPALPAPKTGAAEAAAAGAAGTAGANAAAPHTPDMDATIVGMKPIDHDGGAPVAFAPAPHARGVAATDASMQQPPSFTPKEAPAGAAEAAADVDNLSKQRLFGKMTTTVAVVIIASVLIVAALAFAVVTFMHSNANPADSGVDKNNQWPSQQNLDDVPFGDESGDGSSNGSSKDSGQSASNGASAASDGAVELIDVTDAYQR</sequence>
<dbReference type="EMBL" id="NMWT01000011">
    <property type="protein sequence ID" value="PLS28866.1"/>
    <property type="molecule type" value="Genomic_DNA"/>
</dbReference>
<keyword evidence="2" id="KW-1133">Transmembrane helix</keyword>
<evidence type="ECO:0000256" key="2">
    <source>
        <dbReference type="SAM" id="Phobius"/>
    </source>
</evidence>
<feature type="region of interest" description="Disordered" evidence="1">
    <location>
        <begin position="346"/>
        <end position="366"/>
    </location>
</feature>
<feature type="region of interest" description="Disordered" evidence="1">
    <location>
        <begin position="489"/>
        <end position="509"/>
    </location>
</feature>
<proteinExistence type="predicted"/>
<comment type="caution">
    <text evidence="3">The sequence shown here is derived from an EMBL/GenBank/DDBJ whole genome shotgun (WGS) entry which is preliminary data.</text>
</comment>
<evidence type="ECO:0008006" key="5">
    <source>
        <dbReference type="Google" id="ProtNLM"/>
    </source>
</evidence>
<protein>
    <recommendedName>
        <fullName evidence="5">Virulence factor MVIN-like protein</fullName>
    </recommendedName>
</protein>
<feature type="region of interest" description="Disordered" evidence="1">
    <location>
        <begin position="562"/>
        <end position="609"/>
    </location>
</feature>
<organism evidence="3 4">
    <name type="scientific">Bifidobacterium parmae</name>
    <dbReference type="NCBI Taxonomy" id="361854"/>
    <lineage>
        <taxon>Bacteria</taxon>
        <taxon>Bacillati</taxon>
        <taxon>Actinomycetota</taxon>
        <taxon>Actinomycetes</taxon>
        <taxon>Bifidobacteriales</taxon>
        <taxon>Bifidobacteriaceae</taxon>
        <taxon>Bifidobacterium</taxon>
    </lineage>
</organism>
<accession>A0A2N5J3T5</accession>
<dbReference type="Proteomes" id="UP000235034">
    <property type="component" value="Unassembled WGS sequence"/>
</dbReference>
<keyword evidence="4" id="KW-1185">Reference proteome</keyword>
<feature type="compositionally biased region" description="Low complexity" evidence="1">
    <location>
        <begin position="420"/>
        <end position="435"/>
    </location>
</feature>
<evidence type="ECO:0000313" key="3">
    <source>
        <dbReference type="EMBL" id="PLS28866.1"/>
    </source>
</evidence>
<evidence type="ECO:0000256" key="1">
    <source>
        <dbReference type="SAM" id="MobiDB-lite"/>
    </source>
</evidence>
<keyword evidence="2" id="KW-0472">Membrane</keyword>
<keyword evidence="2" id="KW-0812">Transmembrane</keyword>
<reference evidence="3 4" key="1">
    <citation type="submission" date="2017-07" db="EMBL/GenBank/DDBJ databases">
        <title>Bifidobacterium novel species.</title>
        <authorList>
            <person name="Lugli G.A."/>
            <person name="Milani C."/>
            <person name="Duranti S."/>
            <person name="Mangifesta M."/>
        </authorList>
    </citation>
    <scope>NUCLEOTIDE SEQUENCE [LARGE SCALE GENOMIC DNA]</scope>
    <source>
        <strain evidence="3 4">77</strain>
    </source>
</reference>
<feature type="transmembrane region" description="Helical" evidence="2">
    <location>
        <begin position="532"/>
        <end position="553"/>
    </location>
</feature>
<feature type="compositionally biased region" description="Polar residues" evidence="1">
    <location>
        <begin position="562"/>
        <end position="577"/>
    </location>
</feature>